<keyword evidence="3" id="KW-1185">Reference proteome</keyword>
<evidence type="ECO:0000259" key="1">
    <source>
        <dbReference type="Pfam" id="PF01370"/>
    </source>
</evidence>
<evidence type="ECO:0000313" key="3">
    <source>
        <dbReference type="Proteomes" id="UP001206639"/>
    </source>
</evidence>
<dbReference type="EMBL" id="JAODWD010000007">
    <property type="protein sequence ID" value="MCT7661842.1"/>
    <property type="molecule type" value="Genomic_DNA"/>
</dbReference>
<name>A0ABT2MHV8_9MYCO</name>
<proteinExistence type="predicted"/>
<feature type="domain" description="NAD-dependent epimerase/dehydratase" evidence="1">
    <location>
        <begin position="4"/>
        <end position="171"/>
    </location>
</feature>
<dbReference type="PANTHER" id="PTHR43245:SF54">
    <property type="entry name" value="BLL0593 PROTEIN"/>
    <property type="match status" value="1"/>
</dbReference>
<dbReference type="InterPro" id="IPR036291">
    <property type="entry name" value="NAD(P)-bd_dom_sf"/>
</dbReference>
<dbReference type="Pfam" id="PF01370">
    <property type="entry name" value="Epimerase"/>
    <property type="match status" value="1"/>
</dbReference>
<accession>A0ABT2MHV8</accession>
<dbReference type="InterPro" id="IPR050177">
    <property type="entry name" value="Lipid_A_modif_metabolic_enz"/>
</dbReference>
<gene>
    <name evidence="2" type="ORF">N4S67_25940</name>
</gene>
<organism evidence="2 3">
    <name type="scientific">Mycobacterium deserti</name>
    <dbReference type="NCBI Taxonomy" id="2978347"/>
    <lineage>
        <taxon>Bacteria</taxon>
        <taxon>Bacillati</taxon>
        <taxon>Actinomycetota</taxon>
        <taxon>Actinomycetes</taxon>
        <taxon>Mycobacteriales</taxon>
        <taxon>Mycobacteriaceae</taxon>
        <taxon>Mycobacterium</taxon>
    </lineage>
</organism>
<dbReference type="Proteomes" id="UP001206639">
    <property type="component" value="Unassembled WGS sequence"/>
</dbReference>
<dbReference type="PANTHER" id="PTHR43245">
    <property type="entry name" value="BIFUNCTIONAL POLYMYXIN RESISTANCE PROTEIN ARNA"/>
    <property type="match status" value="1"/>
</dbReference>
<dbReference type="SUPFAM" id="SSF51735">
    <property type="entry name" value="NAD(P)-binding Rossmann-fold domains"/>
    <property type="match status" value="1"/>
</dbReference>
<evidence type="ECO:0000313" key="2">
    <source>
        <dbReference type="EMBL" id="MCT7661842.1"/>
    </source>
</evidence>
<protein>
    <submittedName>
        <fullName evidence="2">NAD(P)-dependent oxidoreductase</fullName>
    </submittedName>
</protein>
<dbReference type="RefSeq" id="WP_260995919.1">
    <property type="nucleotide sequence ID" value="NZ_JAODWD010000007.1"/>
</dbReference>
<dbReference type="InterPro" id="IPR001509">
    <property type="entry name" value="Epimerase_deHydtase"/>
</dbReference>
<reference evidence="3" key="1">
    <citation type="submission" date="2023-07" db="EMBL/GenBank/DDBJ databases">
        <authorList>
            <person name="Deng Y."/>
            <person name="Zhang Y.-Q."/>
        </authorList>
    </citation>
    <scope>NUCLEOTIDE SEQUENCE [LARGE SCALE GENOMIC DNA]</scope>
    <source>
        <strain evidence="3">CPCC 205710</strain>
    </source>
</reference>
<sequence length="331" mass="35860">MRRVLVTGSAGHLGEALLRTLRSREVDAIGLDVRSSDWTDVVGSVTDAGLTRELMAGVDVVLHTATLHKPQVAFQPAQAFVDTNVSGTLTLLEQAVAAGVAAFVMTSSTTVFGDALVPPPGEPAAWIDDSVASVPKNIYGVTKAAAEDLCHLAQRNDGLNCVVLRTSRFFPEMDDSPDAHYGRDDENVKADEYAYRRVALDDVVSAHLLAARQAPELGFGRFIISATTPFRREDLAELRTDAAAVFRRRVPRAAAVWAQRGWRFPASVDRVYVNTQARHTLGWRPSFDLDSVAAMVAESDSVRTPLSTLVGAKEYLGSTYHDGLFSPRPSP</sequence>
<comment type="caution">
    <text evidence="2">The sequence shown here is derived from an EMBL/GenBank/DDBJ whole genome shotgun (WGS) entry which is preliminary data.</text>
</comment>
<dbReference type="Gene3D" id="3.40.50.720">
    <property type="entry name" value="NAD(P)-binding Rossmann-like Domain"/>
    <property type="match status" value="1"/>
</dbReference>